<evidence type="ECO:0000256" key="1">
    <source>
        <dbReference type="SAM" id="SignalP"/>
    </source>
</evidence>
<evidence type="ECO:0000313" key="2">
    <source>
        <dbReference type="EMBL" id="EKX46478.1"/>
    </source>
</evidence>
<reference evidence="3" key="3">
    <citation type="submission" date="2016-03" db="UniProtKB">
        <authorList>
            <consortium name="EnsemblProtists"/>
        </authorList>
    </citation>
    <scope>IDENTIFICATION</scope>
</reference>
<evidence type="ECO:0000313" key="3">
    <source>
        <dbReference type="EnsemblProtists" id="EKX46478"/>
    </source>
</evidence>
<dbReference type="Proteomes" id="UP000011087">
    <property type="component" value="Unassembled WGS sequence"/>
</dbReference>
<keyword evidence="1" id="KW-0732">Signal</keyword>
<organism evidence="2">
    <name type="scientific">Guillardia theta (strain CCMP2712)</name>
    <name type="common">Cryptophyte</name>
    <dbReference type="NCBI Taxonomy" id="905079"/>
    <lineage>
        <taxon>Eukaryota</taxon>
        <taxon>Cryptophyceae</taxon>
        <taxon>Pyrenomonadales</taxon>
        <taxon>Geminigeraceae</taxon>
        <taxon>Guillardia</taxon>
    </lineage>
</organism>
<accession>L1JD69</accession>
<evidence type="ECO:0000313" key="4">
    <source>
        <dbReference type="Proteomes" id="UP000011087"/>
    </source>
</evidence>
<dbReference type="AlphaFoldDB" id="L1JD69"/>
<feature type="non-terminal residue" evidence="2">
    <location>
        <position position="195"/>
    </location>
</feature>
<evidence type="ECO:0008006" key="5">
    <source>
        <dbReference type="Google" id="ProtNLM"/>
    </source>
</evidence>
<dbReference type="OrthoDB" id="1434354at2759"/>
<sequence length="195" mass="22273">MMRLHLSIVCVLCALGIGRAAANHLPLLSTPGALRMPKGCIRLSGGGAAHFGISEDEKASLSQLREKLGGTLKQACKSNPDFHHDDRLIRLLRTNQGDVDKTVAFFKSMLRWRSELDSDAIRAQVAKHWTERFWDLKCLPKKEVMRRYYHFEPNHAVNPDGDLVSVECTGKIQIRSFMKEISEQDIMRFWCYLME</sequence>
<name>L1JD69_GUITC</name>
<dbReference type="KEGG" id="gtt:GUITHDRAFT_152370"/>
<proteinExistence type="predicted"/>
<dbReference type="SUPFAM" id="SSF46938">
    <property type="entry name" value="CRAL/TRIO N-terminal domain"/>
    <property type="match status" value="1"/>
</dbReference>
<dbReference type="InterPro" id="IPR036865">
    <property type="entry name" value="CRAL-TRIO_dom_sf"/>
</dbReference>
<dbReference type="PaxDb" id="55529-EKX46478"/>
<dbReference type="GeneID" id="17303158"/>
<reference evidence="4" key="2">
    <citation type="submission" date="2012-11" db="EMBL/GenBank/DDBJ databases">
        <authorList>
            <person name="Kuo A."/>
            <person name="Curtis B.A."/>
            <person name="Tanifuji G."/>
            <person name="Burki F."/>
            <person name="Gruber A."/>
            <person name="Irimia M."/>
            <person name="Maruyama S."/>
            <person name="Arias M.C."/>
            <person name="Ball S.G."/>
            <person name="Gile G.H."/>
            <person name="Hirakawa Y."/>
            <person name="Hopkins J.F."/>
            <person name="Rensing S.A."/>
            <person name="Schmutz J."/>
            <person name="Symeonidi A."/>
            <person name="Elias M."/>
            <person name="Eveleigh R.J."/>
            <person name="Herman E.K."/>
            <person name="Klute M.J."/>
            <person name="Nakayama T."/>
            <person name="Obornik M."/>
            <person name="Reyes-Prieto A."/>
            <person name="Armbrust E.V."/>
            <person name="Aves S.J."/>
            <person name="Beiko R.G."/>
            <person name="Coutinho P."/>
            <person name="Dacks J.B."/>
            <person name="Durnford D.G."/>
            <person name="Fast N.M."/>
            <person name="Green B.R."/>
            <person name="Grisdale C."/>
            <person name="Hempe F."/>
            <person name="Henrissat B."/>
            <person name="Hoppner M.P."/>
            <person name="Ishida K.-I."/>
            <person name="Kim E."/>
            <person name="Koreny L."/>
            <person name="Kroth P.G."/>
            <person name="Liu Y."/>
            <person name="Malik S.-B."/>
            <person name="Maier U.G."/>
            <person name="McRose D."/>
            <person name="Mock T."/>
            <person name="Neilson J.A."/>
            <person name="Onodera N.T."/>
            <person name="Poole A.M."/>
            <person name="Pritham E.J."/>
            <person name="Richards T.A."/>
            <person name="Rocap G."/>
            <person name="Roy S.W."/>
            <person name="Sarai C."/>
            <person name="Schaack S."/>
            <person name="Shirato S."/>
            <person name="Slamovits C.H."/>
            <person name="Spencer D.F."/>
            <person name="Suzuki S."/>
            <person name="Worden A.Z."/>
            <person name="Zauner S."/>
            <person name="Barry K."/>
            <person name="Bell C."/>
            <person name="Bharti A.K."/>
            <person name="Crow J.A."/>
            <person name="Grimwood J."/>
            <person name="Kramer R."/>
            <person name="Lindquist E."/>
            <person name="Lucas S."/>
            <person name="Salamov A."/>
            <person name="McFadden G.I."/>
            <person name="Lane C.E."/>
            <person name="Keeling P.J."/>
            <person name="Gray M.W."/>
            <person name="Grigoriev I.V."/>
            <person name="Archibald J.M."/>
        </authorList>
    </citation>
    <scope>NUCLEOTIDE SEQUENCE</scope>
    <source>
        <strain evidence="4">CCMP2712</strain>
    </source>
</reference>
<dbReference type="EMBL" id="JH992994">
    <property type="protein sequence ID" value="EKX46478.1"/>
    <property type="molecule type" value="Genomic_DNA"/>
</dbReference>
<protein>
    <recommendedName>
        <fullName evidence="5">CRAL/TRIO N-terminal domain-containing protein</fullName>
    </recommendedName>
</protein>
<keyword evidence="4" id="KW-1185">Reference proteome</keyword>
<dbReference type="RefSeq" id="XP_005833458.1">
    <property type="nucleotide sequence ID" value="XM_005833401.1"/>
</dbReference>
<dbReference type="HOGENOM" id="CLU_1399638_0_0_1"/>
<dbReference type="Gene3D" id="3.40.525.10">
    <property type="entry name" value="CRAL-TRIO lipid binding domain"/>
    <property type="match status" value="1"/>
</dbReference>
<dbReference type="EnsemblProtists" id="EKX46478">
    <property type="protein sequence ID" value="EKX46478"/>
    <property type="gene ID" value="GUITHDRAFT_152370"/>
</dbReference>
<feature type="signal peptide" evidence="1">
    <location>
        <begin position="1"/>
        <end position="22"/>
    </location>
</feature>
<dbReference type="InterPro" id="IPR036273">
    <property type="entry name" value="CRAL/TRIO_N_dom_sf"/>
</dbReference>
<feature type="chain" id="PRO_5008771174" description="CRAL/TRIO N-terminal domain-containing protein" evidence="1">
    <location>
        <begin position="23"/>
        <end position="195"/>
    </location>
</feature>
<gene>
    <name evidence="2" type="ORF">GUITHDRAFT_152370</name>
</gene>
<reference evidence="2 4" key="1">
    <citation type="journal article" date="2012" name="Nature">
        <title>Algal genomes reveal evolutionary mosaicism and the fate of nucleomorphs.</title>
        <authorList>
            <consortium name="DOE Joint Genome Institute"/>
            <person name="Curtis B.A."/>
            <person name="Tanifuji G."/>
            <person name="Burki F."/>
            <person name="Gruber A."/>
            <person name="Irimia M."/>
            <person name="Maruyama S."/>
            <person name="Arias M.C."/>
            <person name="Ball S.G."/>
            <person name="Gile G.H."/>
            <person name="Hirakawa Y."/>
            <person name="Hopkins J.F."/>
            <person name="Kuo A."/>
            <person name="Rensing S.A."/>
            <person name="Schmutz J."/>
            <person name="Symeonidi A."/>
            <person name="Elias M."/>
            <person name="Eveleigh R.J."/>
            <person name="Herman E.K."/>
            <person name="Klute M.J."/>
            <person name="Nakayama T."/>
            <person name="Obornik M."/>
            <person name="Reyes-Prieto A."/>
            <person name="Armbrust E.V."/>
            <person name="Aves S.J."/>
            <person name="Beiko R.G."/>
            <person name="Coutinho P."/>
            <person name="Dacks J.B."/>
            <person name="Durnford D.G."/>
            <person name="Fast N.M."/>
            <person name="Green B.R."/>
            <person name="Grisdale C.J."/>
            <person name="Hempel F."/>
            <person name="Henrissat B."/>
            <person name="Hoppner M.P."/>
            <person name="Ishida K."/>
            <person name="Kim E."/>
            <person name="Koreny L."/>
            <person name="Kroth P.G."/>
            <person name="Liu Y."/>
            <person name="Malik S.B."/>
            <person name="Maier U.G."/>
            <person name="McRose D."/>
            <person name="Mock T."/>
            <person name="Neilson J.A."/>
            <person name="Onodera N.T."/>
            <person name="Poole A.M."/>
            <person name="Pritham E.J."/>
            <person name="Richards T.A."/>
            <person name="Rocap G."/>
            <person name="Roy S.W."/>
            <person name="Sarai C."/>
            <person name="Schaack S."/>
            <person name="Shirato S."/>
            <person name="Slamovits C.H."/>
            <person name="Spencer D.F."/>
            <person name="Suzuki S."/>
            <person name="Worden A.Z."/>
            <person name="Zauner S."/>
            <person name="Barry K."/>
            <person name="Bell C."/>
            <person name="Bharti A.K."/>
            <person name="Crow J.A."/>
            <person name="Grimwood J."/>
            <person name="Kramer R."/>
            <person name="Lindquist E."/>
            <person name="Lucas S."/>
            <person name="Salamov A."/>
            <person name="McFadden G.I."/>
            <person name="Lane C.E."/>
            <person name="Keeling P.J."/>
            <person name="Gray M.W."/>
            <person name="Grigoriev I.V."/>
            <person name="Archibald J.M."/>
        </authorList>
    </citation>
    <scope>NUCLEOTIDE SEQUENCE</scope>
    <source>
        <strain evidence="2 4">CCMP2712</strain>
    </source>
</reference>